<accession>A0A377SXP6</accession>
<dbReference type="CDD" id="cd04301">
    <property type="entry name" value="NAT_SF"/>
    <property type="match status" value="1"/>
</dbReference>
<dbReference type="Proteomes" id="UP000295794">
    <property type="component" value="Unassembled WGS sequence"/>
</dbReference>
<organism evidence="2 4">
    <name type="scientific">Iodobacter fluviatilis</name>
    <dbReference type="NCBI Taxonomy" id="537"/>
    <lineage>
        <taxon>Bacteria</taxon>
        <taxon>Pseudomonadati</taxon>
        <taxon>Pseudomonadota</taxon>
        <taxon>Betaproteobacteria</taxon>
        <taxon>Neisseriales</taxon>
        <taxon>Chitinibacteraceae</taxon>
        <taxon>Iodobacter</taxon>
    </lineage>
</organism>
<reference evidence="3 5" key="2">
    <citation type="submission" date="2019-03" db="EMBL/GenBank/DDBJ databases">
        <title>Genomic Encyclopedia of Type Strains, Phase IV (KMG-IV): sequencing the most valuable type-strain genomes for metagenomic binning, comparative biology and taxonomic classification.</title>
        <authorList>
            <person name="Goeker M."/>
        </authorList>
    </citation>
    <scope>NUCLEOTIDE SEQUENCE [LARGE SCALE GENOMIC DNA]</scope>
    <source>
        <strain evidence="3 5">DSM 3764</strain>
    </source>
</reference>
<name>A0A377SXP6_9NEIS</name>
<keyword evidence="5" id="KW-1185">Reference proteome</keyword>
<evidence type="ECO:0000313" key="5">
    <source>
        <dbReference type="Proteomes" id="UP000295794"/>
    </source>
</evidence>
<protein>
    <submittedName>
        <fullName evidence="2 3">Acetyltransferase (GNAT) family</fullName>
    </submittedName>
</protein>
<dbReference type="PROSITE" id="PS51186">
    <property type="entry name" value="GNAT"/>
    <property type="match status" value="1"/>
</dbReference>
<dbReference type="EMBL" id="SMBT01000008">
    <property type="protein sequence ID" value="TCU85037.1"/>
    <property type="molecule type" value="Genomic_DNA"/>
</dbReference>
<reference evidence="2 4" key="1">
    <citation type="submission" date="2018-06" db="EMBL/GenBank/DDBJ databases">
        <authorList>
            <consortium name="Pathogen Informatics"/>
            <person name="Doyle S."/>
        </authorList>
    </citation>
    <scope>NUCLEOTIDE SEQUENCE [LARGE SCALE GENOMIC DNA]</scope>
    <source>
        <strain evidence="2 4">NCTC11159</strain>
    </source>
</reference>
<evidence type="ECO:0000259" key="1">
    <source>
        <dbReference type="PROSITE" id="PS51186"/>
    </source>
</evidence>
<dbReference type="SUPFAM" id="SSF55729">
    <property type="entry name" value="Acyl-CoA N-acyltransferases (Nat)"/>
    <property type="match status" value="1"/>
</dbReference>
<gene>
    <name evidence="3" type="ORF">EV682_10860</name>
    <name evidence="2" type="ORF">NCTC11159_03840</name>
</gene>
<evidence type="ECO:0000313" key="2">
    <source>
        <dbReference type="EMBL" id="STR45279.1"/>
    </source>
</evidence>
<dbReference type="InterPro" id="IPR016181">
    <property type="entry name" value="Acyl_CoA_acyltransferase"/>
</dbReference>
<dbReference type="Pfam" id="PF00583">
    <property type="entry name" value="Acetyltransf_1"/>
    <property type="match status" value="1"/>
</dbReference>
<dbReference type="AlphaFoldDB" id="A0A377SXP6"/>
<dbReference type="RefSeq" id="WP_165928717.1">
    <property type="nucleotide sequence ID" value="NZ_CAWOLO010000008.1"/>
</dbReference>
<sequence length="164" mass="19091">MEFKKIDPQHDFDLCLQFRKDAYFCSFQTWAGFTEFVGLDGADYHHKILSRIDDPRWGYFHVHSEGQIIGQIEFKTYSHLEQTGYVHLFYLAPEYRGKGYFKQLNQFVMAQLENANCAVAVLALGRENHAAMGAYQKNGWLMQGAKNERSDYWAYHLNSQCGDV</sequence>
<dbReference type="EMBL" id="UGHR01000004">
    <property type="protein sequence ID" value="STR45279.1"/>
    <property type="molecule type" value="Genomic_DNA"/>
</dbReference>
<proteinExistence type="predicted"/>
<dbReference type="Proteomes" id="UP000255108">
    <property type="component" value="Unassembled WGS sequence"/>
</dbReference>
<keyword evidence="2" id="KW-0808">Transferase</keyword>
<evidence type="ECO:0000313" key="3">
    <source>
        <dbReference type="EMBL" id="TCU85037.1"/>
    </source>
</evidence>
<dbReference type="InterPro" id="IPR000182">
    <property type="entry name" value="GNAT_dom"/>
</dbReference>
<feature type="domain" description="N-acetyltransferase" evidence="1">
    <location>
        <begin position="1"/>
        <end position="158"/>
    </location>
</feature>
<evidence type="ECO:0000313" key="4">
    <source>
        <dbReference type="Proteomes" id="UP000255108"/>
    </source>
</evidence>
<dbReference type="Gene3D" id="3.40.630.30">
    <property type="match status" value="1"/>
</dbReference>
<dbReference type="GO" id="GO:0016747">
    <property type="term" value="F:acyltransferase activity, transferring groups other than amino-acyl groups"/>
    <property type="evidence" value="ECO:0007669"/>
    <property type="project" value="InterPro"/>
</dbReference>